<dbReference type="Pfam" id="PF01656">
    <property type="entry name" value="CbiA"/>
    <property type="match status" value="1"/>
</dbReference>
<feature type="domain" description="CobQ/CobB/MinD/ParA nucleotide binding" evidence="3">
    <location>
        <begin position="156"/>
        <end position="369"/>
    </location>
</feature>
<dbReference type="GO" id="GO:0005829">
    <property type="term" value="C:cytosol"/>
    <property type="evidence" value="ECO:0007669"/>
    <property type="project" value="TreeGrafter"/>
</dbReference>
<dbReference type="InterPro" id="IPR002586">
    <property type="entry name" value="CobQ/CobB/MinD/ParA_Nub-bd_dom"/>
</dbReference>
<dbReference type="SUPFAM" id="SSF52540">
    <property type="entry name" value="P-loop containing nucleoside triphosphate hydrolases"/>
    <property type="match status" value="1"/>
</dbReference>
<evidence type="ECO:0000256" key="1">
    <source>
        <dbReference type="ARBA" id="ARBA00022741"/>
    </source>
</evidence>
<comment type="caution">
    <text evidence="4">The sequence shown here is derived from an EMBL/GenBank/DDBJ whole genome shotgun (WGS) entry which is preliminary data.</text>
</comment>
<dbReference type="EMBL" id="JRWP01000005">
    <property type="protein sequence ID" value="KGY09502.1"/>
    <property type="molecule type" value="Genomic_DNA"/>
</dbReference>
<dbReference type="Gene3D" id="3.40.50.300">
    <property type="entry name" value="P-loop containing nucleotide triphosphate hydrolases"/>
    <property type="match status" value="1"/>
</dbReference>
<dbReference type="STRING" id="379097.SE23_13930"/>
<dbReference type="PANTHER" id="PTHR43384:SF6">
    <property type="entry name" value="SEPTUM SITE-DETERMINING PROTEIN MIND HOMOLOG, CHLOROPLASTIC"/>
    <property type="match status" value="1"/>
</dbReference>
<dbReference type="PANTHER" id="PTHR43384">
    <property type="entry name" value="SEPTUM SITE-DETERMINING PROTEIN MIND HOMOLOG, CHLOROPLASTIC-RELATED"/>
    <property type="match status" value="1"/>
</dbReference>
<evidence type="ECO:0000259" key="3">
    <source>
        <dbReference type="Pfam" id="PF01656"/>
    </source>
</evidence>
<reference evidence="4 5" key="1">
    <citation type="submission" date="2014-10" db="EMBL/GenBank/DDBJ databases">
        <title>Genome sequencing of Vibrio sinaloensis T08.</title>
        <authorList>
            <person name="Chan K.-G."/>
            <person name="Mohamad N.I."/>
        </authorList>
    </citation>
    <scope>NUCLEOTIDE SEQUENCE [LARGE SCALE GENOMIC DNA]</scope>
    <source>
        <strain evidence="4 5">T08</strain>
    </source>
</reference>
<keyword evidence="1" id="KW-0547">Nucleotide-binding</keyword>
<proteinExistence type="predicted"/>
<dbReference type="Proteomes" id="UP000030451">
    <property type="component" value="Unassembled WGS sequence"/>
</dbReference>
<keyword evidence="2" id="KW-0067">ATP-binding</keyword>
<protein>
    <submittedName>
        <fullName evidence="4">Chromosome partitioning protein ParA</fullName>
    </submittedName>
</protein>
<dbReference type="InterPro" id="IPR050625">
    <property type="entry name" value="ParA/MinD_ATPase"/>
</dbReference>
<dbReference type="GO" id="GO:0005524">
    <property type="term" value="F:ATP binding"/>
    <property type="evidence" value="ECO:0007669"/>
    <property type="project" value="UniProtKB-KW"/>
</dbReference>
<dbReference type="RefSeq" id="WP_038138603.1">
    <property type="nucleotide sequence ID" value="NZ_JRWP01000005.1"/>
</dbReference>
<dbReference type="AlphaFoldDB" id="A0A0A5HVF1"/>
<sequence>MLDLVELLKPSESKEPETQGLSSVLFYQTEVCRKLVEEAFTFEGLAVPKLLENDDEVIKKYARSSALEIVIVELNESNNVTEDMRRISHLLPNSASVIVVGSEDAISTIRNLKEMGFYYLFWPVSKQELIDFVKNVSDNRQRNAGLGKAREAKKVAFWGASGGVGNSLLVAEIACELSSKKNSSCVVIDHDFVGGNLDILLGLKKFEKKDIPPGALTSNLDTSYALNMTQKITPMLSILSVQSKDLNEFQMKEYVRTLSDELSEQTNFLIEDLSCSVNCKQDLEYSAKECDAIVLVLKPTVSCLRDASRIVSQLKELETKARIIVVINHTSPEKHATVTEEEIEKYLRRPIDVTCPYDGQMSKALLEGKHLHELKLPISKSIKQITAALLGEKHEIGKVGVLSKLFKRSRK</sequence>
<evidence type="ECO:0000313" key="5">
    <source>
        <dbReference type="Proteomes" id="UP000030451"/>
    </source>
</evidence>
<gene>
    <name evidence="4" type="ORF">NM06_06560</name>
</gene>
<accession>A0A0A5HVF1</accession>
<name>A0A0A5HVF1_PHOS4</name>
<evidence type="ECO:0000313" key="4">
    <source>
        <dbReference type="EMBL" id="KGY09502.1"/>
    </source>
</evidence>
<dbReference type="Gene3D" id="3.40.50.2300">
    <property type="match status" value="1"/>
</dbReference>
<dbReference type="GO" id="GO:0016887">
    <property type="term" value="F:ATP hydrolysis activity"/>
    <property type="evidence" value="ECO:0007669"/>
    <property type="project" value="TreeGrafter"/>
</dbReference>
<dbReference type="GO" id="GO:0051782">
    <property type="term" value="P:negative regulation of cell division"/>
    <property type="evidence" value="ECO:0007669"/>
    <property type="project" value="TreeGrafter"/>
</dbReference>
<dbReference type="GO" id="GO:0009898">
    <property type="term" value="C:cytoplasmic side of plasma membrane"/>
    <property type="evidence" value="ECO:0007669"/>
    <property type="project" value="TreeGrafter"/>
</dbReference>
<evidence type="ECO:0000256" key="2">
    <source>
        <dbReference type="ARBA" id="ARBA00022840"/>
    </source>
</evidence>
<dbReference type="InterPro" id="IPR027417">
    <property type="entry name" value="P-loop_NTPase"/>
</dbReference>
<organism evidence="4 5">
    <name type="scientific">Photobacterium sp. (strain ATCC 43367)</name>
    <dbReference type="NCBI Taxonomy" id="379097"/>
    <lineage>
        <taxon>Bacteria</taxon>
        <taxon>Pseudomonadati</taxon>
        <taxon>Pseudomonadota</taxon>
        <taxon>Gammaproteobacteria</taxon>
        <taxon>Vibrionales</taxon>
        <taxon>Vibrionaceae</taxon>
        <taxon>Vibrio</taxon>
        <taxon>Vibrio oreintalis group</taxon>
    </lineage>
</organism>
<dbReference type="OrthoDB" id="6250531at2"/>